<dbReference type="Pfam" id="PF13620">
    <property type="entry name" value="CarboxypepD_reg"/>
    <property type="match status" value="1"/>
</dbReference>
<evidence type="ECO:0000256" key="7">
    <source>
        <dbReference type="RuleBase" id="RU003355"/>
    </source>
</evidence>
<comment type="caution">
    <text evidence="11">The sequence shown here is derived from an EMBL/GenBank/DDBJ whole genome shotgun (WGS) entry which is preliminary data.</text>
</comment>
<feature type="signal peptide" evidence="9">
    <location>
        <begin position="1"/>
        <end position="27"/>
    </location>
</feature>
<accession>A0A538T3D1</accession>
<evidence type="ECO:0000313" key="12">
    <source>
        <dbReference type="Proteomes" id="UP000316852"/>
    </source>
</evidence>
<gene>
    <name evidence="11" type="ORF">E6K76_08700</name>
</gene>
<evidence type="ECO:0000256" key="1">
    <source>
        <dbReference type="ARBA" id="ARBA00011073"/>
    </source>
</evidence>
<dbReference type="InterPro" id="IPR015500">
    <property type="entry name" value="Peptidase_S8_subtilisin-rel"/>
</dbReference>
<dbReference type="GO" id="GO:0006508">
    <property type="term" value="P:proteolysis"/>
    <property type="evidence" value="ECO:0007669"/>
    <property type="project" value="UniProtKB-KW"/>
</dbReference>
<evidence type="ECO:0000256" key="3">
    <source>
        <dbReference type="ARBA" id="ARBA00022801"/>
    </source>
</evidence>
<dbReference type="PANTHER" id="PTHR43806:SF67">
    <property type="entry name" value="EGF-LIKE DOMAIN-CONTAINING PROTEIN"/>
    <property type="match status" value="1"/>
</dbReference>
<evidence type="ECO:0000256" key="4">
    <source>
        <dbReference type="ARBA" id="ARBA00022825"/>
    </source>
</evidence>
<protein>
    <recommendedName>
        <fullName evidence="10">Peptidase S8/S53 domain-containing protein</fullName>
    </recommendedName>
</protein>
<dbReference type="GO" id="GO:0030246">
    <property type="term" value="F:carbohydrate binding"/>
    <property type="evidence" value="ECO:0007669"/>
    <property type="project" value="InterPro"/>
</dbReference>
<feature type="region of interest" description="Disordered" evidence="8">
    <location>
        <begin position="155"/>
        <end position="193"/>
    </location>
</feature>
<feature type="region of interest" description="Disordered" evidence="8">
    <location>
        <begin position="243"/>
        <end position="268"/>
    </location>
</feature>
<feature type="active site" description="Charge relay system" evidence="5 6">
    <location>
        <position position="440"/>
    </location>
</feature>
<dbReference type="EMBL" id="VBOW01000040">
    <property type="protein sequence ID" value="TMQ58142.1"/>
    <property type="molecule type" value="Genomic_DNA"/>
</dbReference>
<feature type="domain" description="Peptidase S8/S53" evidence="10">
    <location>
        <begin position="216"/>
        <end position="486"/>
    </location>
</feature>
<feature type="region of interest" description="Disordered" evidence="8">
    <location>
        <begin position="528"/>
        <end position="547"/>
    </location>
</feature>
<dbReference type="GO" id="GO:0004252">
    <property type="term" value="F:serine-type endopeptidase activity"/>
    <property type="evidence" value="ECO:0007669"/>
    <property type="project" value="UniProtKB-UniRule"/>
</dbReference>
<evidence type="ECO:0000259" key="10">
    <source>
        <dbReference type="Pfam" id="PF00082"/>
    </source>
</evidence>
<dbReference type="AlphaFoldDB" id="A0A538T3D1"/>
<dbReference type="Gene3D" id="2.60.40.1120">
    <property type="entry name" value="Carboxypeptidase-like, regulatory domain"/>
    <property type="match status" value="1"/>
</dbReference>
<dbReference type="PROSITE" id="PS51892">
    <property type="entry name" value="SUBTILASE"/>
    <property type="match status" value="1"/>
</dbReference>
<dbReference type="Proteomes" id="UP000316852">
    <property type="component" value="Unassembled WGS sequence"/>
</dbReference>
<evidence type="ECO:0000313" key="11">
    <source>
        <dbReference type="EMBL" id="TMQ58142.1"/>
    </source>
</evidence>
<dbReference type="PROSITE" id="PS00138">
    <property type="entry name" value="SUBTILASE_SER"/>
    <property type="match status" value="1"/>
</dbReference>
<keyword evidence="9" id="KW-0732">Signal</keyword>
<dbReference type="PROSITE" id="PS00136">
    <property type="entry name" value="SUBTILASE_ASP"/>
    <property type="match status" value="1"/>
</dbReference>
<evidence type="ECO:0000256" key="5">
    <source>
        <dbReference type="PIRSR" id="PIRSR615500-1"/>
    </source>
</evidence>
<keyword evidence="4 6" id="KW-0720">Serine protease</keyword>
<feature type="active site" description="Charge relay system" evidence="5 6">
    <location>
        <position position="267"/>
    </location>
</feature>
<organism evidence="11 12">
    <name type="scientific">Eiseniibacteriota bacterium</name>
    <dbReference type="NCBI Taxonomy" id="2212470"/>
    <lineage>
        <taxon>Bacteria</taxon>
        <taxon>Candidatus Eiseniibacteriota</taxon>
    </lineage>
</organism>
<dbReference type="Pfam" id="PF00082">
    <property type="entry name" value="Peptidase_S8"/>
    <property type="match status" value="1"/>
</dbReference>
<keyword evidence="2 6" id="KW-0645">Protease</keyword>
<evidence type="ECO:0000256" key="9">
    <source>
        <dbReference type="SAM" id="SignalP"/>
    </source>
</evidence>
<dbReference type="SUPFAM" id="SSF52743">
    <property type="entry name" value="Subtilisin-like"/>
    <property type="match status" value="1"/>
</dbReference>
<dbReference type="PANTHER" id="PTHR43806">
    <property type="entry name" value="PEPTIDASE S8"/>
    <property type="match status" value="1"/>
</dbReference>
<dbReference type="Gene3D" id="3.40.50.200">
    <property type="entry name" value="Peptidase S8/S53 domain"/>
    <property type="match status" value="1"/>
</dbReference>
<dbReference type="InterPro" id="IPR023827">
    <property type="entry name" value="Peptidase_S8_Asp-AS"/>
</dbReference>
<dbReference type="SUPFAM" id="SSF49452">
    <property type="entry name" value="Starch-binding domain-like"/>
    <property type="match status" value="1"/>
</dbReference>
<dbReference type="InterPro" id="IPR000209">
    <property type="entry name" value="Peptidase_S8/S53_dom"/>
</dbReference>
<dbReference type="InterPro" id="IPR023828">
    <property type="entry name" value="Peptidase_S8_Ser-AS"/>
</dbReference>
<keyword evidence="3 6" id="KW-0378">Hydrolase</keyword>
<proteinExistence type="inferred from homology"/>
<evidence type="ECO:0000256" key="2">
    <source>
        <dbReference type="ARBA" id="ARBA00022670"/>
    </source>
</evidence>
<dbReference type="InterPro" id="IPR050131">
    <property type="entry name" value="Peptidase_S8_subtilisin-like"/>
</dbReference>
<feature type="active site" description="Charge relay system" evidence="5 6">
    <location>
        <position position="225"/>
    </location>
</feature>
<name>A0A538T3D1_UNCEI</name>
<evidence type="ECO:0000256" key="8">
    <source>
        <dbReference type="SAM" id="MobiDB-lite"/>
    </source>
</evidence>
<dbReference type="InterPro" id="IPR036852">
    <property type="entry name" value="Peptidase_S8/S53_dom_sf"/>
</dbReference>
<sequence length="594" mass="62574">MIPKPWRFTAIVSALLALLARPVAVSAEPARAASPVWIFFTDLGALGTPGPAREAALAQASRRITQRAVARRAKAARERLASGGGAAGIPSASQAPLDIRDLPPDPAYVAAVAARGGTIRTRSAWLNAVSIEAPAESLDGIRKLPFVAEIRPVASESRNDAGSTHAPHDAGSAGAPGTPDASGAPTGQDAEFNAGPSYLQIDMLHVPEVHAMGLHGEGVLVCVLDSGFELDHEALRQLEVRGQRDFVNGDDDPSYDPRTDQPTQSSHGTSVLSTIAGFAPGKLIGPAYRAEYLLGKTERIGSERPIEEDYWCAGVEWAEGQGADVLTSSLSYHDWYRWRDLDGRTAVATRAANVAFSRGLLIVNAIGNQGPGEGSVGAPADAPGAISVGAVNGIGAVAGFSSVGPTYDGRVKPDVVAPGVAVLAVRARTYDEYSRWNGTSFSTPLVAGCVALIMERHPDWGPEMVRDALTMSASRAERPDNRFGWGLVNARDALFYPFIEGTITDETTREPLRGASVRWEPWGSVDSLDAAASDSPPRGSVETDSTGAYVIPSLPRGSFRITISKAGYLDAAAGPYEVPPNLGDANVALRYREK</sequence>
<evidence type="ECO:0000256" key="6">
    <source>
        <dbReference type="PROSITE-ProRule" id="PRU01240"/>
    </source>
</evidence>
<comment type="similarity">
    <text evidence="1 6 7">Belongs to the peptidase S8 family.</text>
</comment>
<dbReference type="InterPro" id="IPR013784">
    <property type="entry name" value="Carb-bd-like_fold"/>
</dbReference>
<reference evidence="11 12" key="1">
    <citation type="journal article" date="2019" name="Nat. Microbiol.">
        <title>Mediterranean grassland soil C-N compound turnover is dependent on rainfall and depth, and is mediated by genomically divergent microorganisms.</title>
        <authorList>
            <person name="Diamond S."/>
            <person name="Andeer P.F."/>
            <person name="Li Z."/>
            <person name="Crits-Christoph A."/>
            <person name="Burstein D."/>
            <person name="Anantharaman K."/>
            <person name="Lane K.R."/>
            <person name="Thomas B.C."/>
            <person name="Pan C."/>
            <person name="Northen T.R."/>
            <person name="Banfield J.F."/>
        </authorList>
    </citation>
    <scope>NUCLEOTIDE SEQUENCE [LARGE SCALE GENOMIC DNA]</scope>
    <source>
        <strain evidence="11">WS_6</strain>
    </source>
</reference>
<feature type="chain" id="PRO_5021991399" description="Peptidase S8/S53 domain-containing protein" evidence="9">
    <location>
        <begin position="28"/>
        <end position="594"/>
    </location>
</feature>
<dbReference type="PRINTS" id="PR00723">
    <property type="entry name" value="SUBTILISIN"/>
</dbReference>